<gene>
    <name evidence="2" type="ORF">Gasu_36020</name>
</gene>
<accession>M2XZF6</accession>
<dbReference type="OMA" id="IHICKSS"/>
<feature type="coiled-coil region" evidence="1">
    <location>
        <begin position="273"/>
        <end position="300"/>
    </location>
</feature>
<dbReference type="GeneID" id="17087862"/>
<name>M2XZF6_GALSU</name>
<protein>
    <submittedName>
        <fullName evidence="2">Uncharacterized protein</fullName>
    </submittedName>
</protein>
<dbReference type="OrthoDB" id="10036174at2759"/>
<dbReference type="Gramene" id="EME29033">
    <property type="protein sequence ID" value="EME29033"/>
    <property type="gene ID" value="Gasu_36020"/>
</dbReference>
<dbReference type="EMBL" id="KB454513">
    <property type="protein sequence ID" value="EME29033.1"/>
    <property type="molecule type" value="Genomic_DNA"/>
</dbReference>
<reference evidence="3" key="1">
    <citation type="journal article" date="2013" name="Science">
        <title>Gene transfer from bacteria and archaea facilitated evolution of an extremophilic eukaryote.</title>
        <authorList>
            <person name="Schonknecht G."/>
            <person name="Chen W.H."/>
            <person name="Ternes C.M."/>
            <person name="Barbier G.G."/>
            <person name="Shrestha R.P."/>
            <person name="Stanke M."/>
            <person name="Brautigam A."/>
            <person name="Baker B.J."/>
            <person name="Banfield J.F."/>
            <person name="Garavito R.M."/>
            <person name="Carr K."/>
            <person name="Wilkerson C."/>
            <person name="Rensing S.A."/>
            <person name="Gagneul D."/>
            <person name="Dickenson N.E."/>
            <person name="Oesterhelt C."/>
            <person name="Lercher M.J."/>
            <person name="Weber A.P."/>
        </authorList>
    </citation>
    <scope>NUCLEOTIDE SEQUENCE [LARGE SCALE GENOMIC DNA]</scope>
    <source>
        <strain evidence="3">074W</strain>
    </source>
</reference>
<keyword evidence="3" id="KW-1185">Reference proteome</keyword>
<evidence type="ECO:0000313" key="3">
    <source>
        <dbReference type="Proteomes" id="UP000030680"/>
    </source>
</evidence>
<sequence>MSYSVDFRKRRLFSPLSTISPSQANVTSTKRAATNIWSTKDTFKDQTSLDEKENIEQVQEKVTLGEYKFQSLNNCSHENISSPKTQIDAKKETETKLQTKVYPLLISNIFQRQECFPSSTADQSLSLYTSEYTEKFKLQTVKLVREAQDFIQNSKCAIFGRDLLWLPFFQTQSSFRDPPQTVNILDNIYSGYITPEPGKEREQQNCLFEQILDRLSATNKLLESQVENEESIKTKIHICKSSHCASTNTVTSIDSTSSQLLDNDLEEELFYSIERFQIENQKLRFEIEQLEQELQEIHYLREIESLAADATISEKNEELSRLRGNYTLKSSMSGDSVGCDSIYYKTFVSKNQFGNVDCFESPKVTKKFSSEAGQTPGTIVDTRRRLRACIDYLLEERNETTRFEYVERATYEDRLNQLQNKISAYDANLKNLSSCLEEQRLELKAVQAEKSQFSEVIEEKTQQLLSSSLQLETAEDEIKQRNREIESLKAQVSQTSTARTELSDSLQRVSEEVLQMREKMKLLQERLDETKAKLCEKDAELESFKKEVAKKDEQLVSNYSLLSELRSKLLKTENDLEQATETAKWQETQYQSQIISLTEELRICEDCLEAVKSEKKKLLAAVENEKSEKATLVSEMNKLVEETQRLSHQLTYVHESDEKERELAESRKRLANLENELRKKEFDYSILQNDYAELHMKLEIEKDRAHVFDEEAFSAEQRRRQDAERESAELKDELRKLTQFIKKYRDKTESKMSNLKMIICQRDTAVEELKNVHQLLRSSEWNAELRERIVQEIVHFFSQLGQQKEGCYVSMH</sequence>
<organism evidence="2 3">
    <name type="scientific">Galdieria sulphuraria</name>
    <name type="common">Red alga</name>
    <dbReference type="NCBI Taxonomy" id="130081"/>
    <lineage>
        <taxon>Eukaryota</taxon>
        <taxon>Rhodophyta</taxon>
        <taxon>Bangiophyceae</taxon>
        <taxon>Galdieriales</taxon>
        <taxon>Galdieriaceae</taxon>
        <taxon>Galdieria</taxon>
    </lineage>
</organism>
<dbReference type="STRING" id="130081.M2XZF6"/>
<dbReference type="AlphaFoldDB" id="M2XZF6"/>
<feature type="coiled-coil region" evidence="1">
    <location>
        <begin position="608"/>
        <end position="747"/>
    </location>
</feature>
<dbReference type="RefSeq" id="XP_005705553.1">
    <property type="nucleotide sequence ID" value="XM_005705496.1"/>
</dbReference>
<keyword evidence="1" id="KW-0175">Coiled coil</keyword>
<dbReference type="KEGG" id="gsl:Gasu_36020"/>
<evidence type="ECO:0000256" key="1">
    <source>
        <dbReference type="SAM" id="Coils"/>
    </source>
</evidence>
<dbReference type="Proteomes" id="UP000030680">
    <property type="component" value="Unassembled WGS sequence"/>
</dbReference>
<evidence type="ECO:0000313" key="2">
    <source>
        <dbReference type="EMBL" id="EME29033.1"/>
    </source>
</evidence>
<feature type="coiled-coil region" evidence="1">
    <location>
        <begin position="408"/>
        <end position="533"/>
    </location>
</feature>
<proteinExistence type="predicted"/>